<reference evidence="1 2" key="1">
    <citation type="submission" date="2019-02" db="EMBL/GenBank/DDBJ databases">
        <title>Genomic Encyclopedia of Type Strains, Phase IV (KMG-IV): sequencing the most valuable type-strain genomes for metagenomic binning, comparative biology and taxonomic classification.</title>
        <authorList>
            <person name="Goeker M."/>
        </authorList>
    </citation>
    <scope>NUCLEOTIDE SEQUENCE [LARGE SCALE GENOMIC DNA]</scope>
    <source>
        <strain evidence="1 2">DSM 10617</strain>
    </source>
</reference>
<gene>
    <name evidence="1" type="ORF">EV685_0722</name>
</gene>
<dbReference type="RefSeq" id="WP_130480576.1">
    <property type="nucleotide sequence ID" value="NZ_SGWV01000007.1"/>
</dbReference>
<dbReference type="Proteomes" id="UP000293433">
    <property type="component" value="Unassembled WGS sequence"/>
</dbReference>
<organism evidence="1 2">
    <name type="scientific">Sphaerotilus mobilis</name>
    <dbReference type="NCBI Taxonomy" id="47994"/>
    <lineage>
        <taxon>Bacteria</taxon>
        <taxon>Pseudomonadati</taxon>
        <taxon>Pseudomonadota</taxon>
        <taxon>Betaproteobacteria</taxon>
        <taxon>Burkholderiales</taxon>
        <taxon>Sphaerotilaceae</taxon>
        <taxon>Sphaerotilus</taxon>
    </lineage>
</organism>
<protein>
    <recommendedName>
        <fullName evidence="3">PIN domain-containing protein</fullName>
    </recommendedName>
</protein>
<accession>A0A4Q7LX24</accession>
<keyword evidence="2" id="KW-1185">Reference proteome</keyword>
<dbReference type="AlphaFoldDB" id="A0A4Q7LX24"/>
<name>A0A4Q7LX24_9BURK</name>
<evidence type="ECO:0008006" key="3">
    <source>
        <dbReference type="Google" id="ProtNLM"/>
    </source>
</evidence>
<dbReference type="OrthoDB" id="7507446at2"/>
<dbReference type="EMBL" id="SGWV01000007">
    <property type="protein sequence ID" value="RZS58429.1"/>
    <property type="molecule type" value="Genomic_DNA"/>
</dbReference>
<proteinExistence type="predicted"/>
<evidence type="ECO:0000313" key="1">
    <source>
        <dbReference type="EMBL" id="RZS58429.1"/>
    </source>
</evidence>
<comment type="caution">
    <text evidence="1">The sequence shown here is derived from an EMBL/GenBank/DDBJ whole genome shotgun (WGS) entry which is preliminary data.</text>
</comment>
<evidence type="ECO:0000313" key="2">
    <source>
        <dbReference type="Proteomes" id="UP000293433"/>
    </source>
</evidence>
<sequence length="288" mass="32390">MNHAPDPPTLFMDTQALIYALEKGDDTWLRFLESRLNAGFRLVLSEQILHEFAKTGVLQDALELTKRAVALEPLWLRSFADLEAEELCLFYASAPSKQIRKVEPVFVRTFREVSQLNEKYGLTAEEFVEFAFDPKAKDGLAELAKRHAEALNYLSRAVADGRLTEEVTAKVRRTKVSSLLSRGSDLVAPLDGANLDTAAKFCVKNHKWLMRECPAYATEHYLANYRTSNPDRNARVSDSMDLLLATAAFPYVSTFITNDGFLHGALTHVQKHLPHISTELLRRPPNAA</sequence>